<dbReference type="Gene3D" id="1.25.40.240">
    <property type="entry name" value="Ku, C-terminal domain"/>
    <property type="match status" value="1"/>
</dbReference>
<dbReference type="GO" id="GO:0005524">
    <property type="term" value="F:ATP binding"/>
    <property type="evidence" value="ECO:0007669"/>
    <property type="project" value="UniProtKB-KW"/>
</dbReference>
<dbReference type="InterPro" id="IPR016194">
    <property type="entry name" value="SPOC-like_C_dom_sf"/>
</dbReference>
<dbReference type="SUPFAM" id="SSF100939">
    <property type="entry name" value="SPOC domain-like"/>
    <property type="match status" value="1"/>
</dbReference>
<protein>
    <recommendedName>
        <fullName evidence="4">ATP-dependent DNA helicase II subunit 2</fullName>
    </recommendedName>
    <alternativeName>
        <fullName evidence="16">ATP-dependent DNA helicase II subunit Ku80</fullName>
    </alternativeName>
</protein>
<gene>
    <name evidence="19" type="ORF">EMPS_02038</name>
</gene>
<dbReference type="CDD" id="cd00873">
    <property type="entry name" value="KU80"/>
    <property type="match status" value="1"/>
</dbReference>
<dbReference type="Gene3D" id="1.10.1600.10">
    <property type="match status" value="1"/>
</dbReference>
<dbReference type="Pfam" id="PF03731">
    <property type="entry name" value="Ku_N"/>
    <property type="match status" value="1"/>
</dbReference>
<evidence type="ECO:0000256" key="12">
    <source>
        <dbReference type="ARBA" id="ARBA00023125"/>
    </source>
</evidence>
<evidence type="ECO:0000256" key="13">
    <source>
        <dbReference type="ARBA" id="ARBA00023172"/>
    </source>
</evidence>
<evidence type="ECO:0000256" key="17">
    <source>
        <dbReference type="SAM" id="MobiDB-lite"/>
    </source>
</evidence>
<dbReference type="GO" id="GO:0006303">
    <property type="term" value="P:double-strand break repair via nonhomologous end joining"/>
    <property type="evidence" value="ECO:0007669"/>
    <property type="project" value="InterPro"/>
</dbReference>
<evidence type="ECO:0000256" key="14">
    <source>
        <dbReference type="ARBA" id="ARBA00023204"/>
    </source>
</evidence>
<sequence length="856" mass="93814">MASKEATIYILDVGATMRTKREGQNVSRLEETKGVLLKLLANKVHMNRKTVYVSVVLVGSDITKNQLATVDEDGNADYQNVDVLQELGVATLELMKGVQDDVNVGEAMGDCLDGLIVSLDMMTKFCKKLKYEKKIYILTDASSQINQDGTDTILASVREDNVEINVIGTDFDSEDGEPKPKTETQAANEAFYKEMAQGARGDVFSLDEAKQLTEEFYTKKVKPTAVYRGTLDLGDPEDHPDASLSIPVHMYPSTMVAKIPTAKKYSVLSENAAVEDLVGDGRTGIVNLSRTYKLKVTADMASGDSEAEEVTEVPEEALEKAYMYGKTIIPIRAVDLDAFKLRTAKSMTILGFFSASTFRREWLLSNIYSVFPAPGDGRAEVDLLGFVFALHEKNSYALVRYVRAEDAEPKLGILWPEITEEHKCFYFGQVAFSEDVRRYLFASLTEIHTASGKKLEKHRLLATEESIAACKEFIGSLDLMKADDGEEYLKPKTTFNPATQRQKQALEYRALNPTKDLPPIPDSLIAQLMPRQDLLAETQLYADKLIQLWDIKKIDQPQKNKRGYGASLGEDGEKEGVAQTSSGAEASTTASLIDGLTGNPSSKRHKSESVFGTASTASVAGGVGRASAFGGSGQTGLGRGDMAASGMIQFEMNAVREIRTSDPVKDFQDMVRIATIQSQQGVRPAGAGFITVSMAVEQMQAMITKLFSTSFGDQLYEKAIECLKSLRQFLADADMADMVHGGTGFEGKGKTATNMPEKTRETIQSRVETWNTFIKEVKATALNTATSPPRADFWELINKSRKELGLLTIKDVPAGCGGASEDEAEKLWAETSDTDMPLHVEDAEAPEEDDLLALMD</sequence>
<evidence type="ECO:0000256" key="4">
    <source>
        <dbReference type="ARBA" id="ARBA00021792"/>
    </source>
</evidence>
<evidence type="ECO:0000256" key="11">
    <source>
        <dbReference type="ARBA" id="ARBA00022895"/>
    </source>
</evidence>
<evidence type="ECO:0000256" key="7">
    <source>
        <dbReference type="ARBA" id="ARBA00022763"/>
    </source>
</evidence>
<comment type="caution">
    <text evidence="19">The sequence shown here is derived from an EMBL/GenBank/DDBJ whole genome shotgun (WGS) entry which is preliminary data.</text>
</comment>
<evidence type="ECO:0000256" key="5">
    <source>
        <dbReference type="ARBA" id="ARBA00022454"/>
    </source>
</evidence>
<dbReference type="SUPFAM" id="SSF101420">
    <property type="entry name" value="C-terminal domain of Ku80"/>
    <property type="match status" value="1"/>
</dbReference>
<dbReference type="SMART" id="SM00559">
    <property type="entry name" value="Ku78"/>
    <property type="match status" value="1"/>
</dbReference>
<keyword evidence="13" id="KW-0233">DNA recombination</keyword>
<keyword evidence="7" id="KW-0227">DNA damage</keyword>
<organism evidence="19 20">
    <name type="scientific">Entomortierella parvispora</name>
    <dbReference type="NCBI Taxonomy" id="205924"/>
    <lineage>
        <taxon>Eukaryota</taxon>
        <taxon>Fungi</taxon>
        <taxon>Fungi incertae sedis</taxon>
        <taxon>Mucoromycota</taxon>
        <taxon>Mortierellomycotina</taxon>
        <taxon>Mortierellomycetes</taxon>
        <taxon>Mortierellales</taxon>
        <taxon>Mortierellaceae</taxon>
        <taxon>Entomortierella</taxon>
    </lineage>
</organism>
<evidence type="ECO:0000256" key="3">
    <source>
        <dbReference type="ARBA" id="ARBA00007726"/>
    </source>
</evidence>
<evidence type="ECO:0000256" key="16">
    <source>
        <dbReference type="ARBA" id="ARBA00031847"/>
    </source>
</evidence>
<evidence type="ECO:0000256" key="15">
    <source>
        <dbReference type="ARBA" id="ARBA00023242"/>
    </source>
</evidence>
<dbReference type="Proteomes" id="UP000827284">
    <property type="component" value="Unassembled WGS sequence"/>
</dbReference>
<keyword evidence="8" id="KW-0378">Hydrolase</keyword>
<comment type="similarity">
    <text evidence="3">Belongs to the ku80 family.</text>
</comment>
<dbReference type="PANTHER" id="PTHR12604:SF4">
    <property type="entry name" value="X-RAY REPAIR CROSS-COMPLEMENTING PROTEIN 5"/>
    <property type="match status" value="1"/>
</dbReference>
<dbReference type="PROSITE" id="PS50234">
    <property type="entry name" value="VWFA"/>
    <property type="match status" value="1"/>
</dbReference>
<evidence type="ECO:0000256" key="1">
    <source>
        <dbReference type="ARBA" id="ARBA00004123"/>
    </source>
</evidence>
<accession>A0A9P3H3Y8</accession>
<feature type="domain" description="VWFA" evidence="18">
    <location>
        <begin position="6"/>
        <end position="221"/>
    </location>
</feature>
<dbReference type="InterPro" id="IPR036494">
    <property type="entry name" value="Ku_C_sf"/>
</dbReference>
<proteinExistence type="inferred from homology"/>
<dbReference type="Gene3D" id="3.40.50.410">
    <property type="entry name" value="von Willebrand factor, type A domain"/>
    <property type="match status" value="1"/>
</dbReference>
<dbReference type="Pfam" id="PF02735">
    <property type="entry name" value="Ku"/>
    <property type="match status" value="1"/>
</dbReference>
<feature type="compositionally biased region" description="Low complexity" evidence="17">
    <location>
        <begin position="578"/>
        <end position="591"/>
    </location>
</feature>
<dbReference type="GO" id="GO:0043564">
    <property type="term" value="C:Ku70:Ku80 complex"/>
    <property type="evidence" value="ECO:0007669"/>
    <property type="project" value="InterPro"/>
</dbReference>
<reference evidence="19" key="1">
    <citation type="submission" date="2021-11" db="EMBL/GenBank/DDBJ databases">
        <authorList>
            <person name="Herlambang A."/>
            <person name="Guo Y."/>
            <person name="Takashima Y."/>
            <person name="Nishizawa T."/>
        </authorList>
    </citation>
    <scope>NUCLEOTIDE SEQUENCE</scope>
    <source>
        <strain evidence="19">E1425</strain>
    </source>
</reference>
<keyword evidence="11" id="KW-0779">Telomere</keyword>
<evidence type="ECO:0000313" key="19">
    <source>
        <dbReference type="EMBL" id="GJJ69690.1"/>
    </source>
</evidence>
<keyword evidence="10" id="KW-0067">ATP-binding</keyword>
<dbReference type="GO" id="GO:0003684">
    <property type="term" value="F:damaged DNA binding"/>
    <property type="evidence" value="ECO:0007669"/>
    <property type="project" value="InterPro"/>
</dbReference>
<keyword evidence="9 19" id="KW-0347">Helicase</keyword>
<dbReference type="Pfam" id="PF08785">
    <property type="entry name" value="Ku_PK_bind"/>
    <property type="match status" value="1"/>
</dbReference>
<keyword evidence="14" id="KW-0234">DNA repair</keyword>
<dbReference type="GO" id="GO:0000723">
    <property type="term" value="P:telomere maintenance"/>
    <property type="evidence" value="ECO:0007669"/>
    <property type="project" value="InterPro"/>
</dbReference>
<comment type="subcellular location">
    <subcellularLocation>
        <location evidence="2">Chromosome</location>
        <location evidence="2">Telomere</location>
    </subcellularLocation>
    <subcellularLocation>
        <location evidence="1">Nucleus</location>
    </subcellularLocation>
</comment>
<dbReference type="InterPro" id="IPR005161">
    <property type="entry name" value="Ku_N"/>
</dbReference>
<dbReference type="GO" id="GO:0004386">
    <property type="term" value="F:helicase activity"/>
    <property type="evidence" value="ECO:0007669"/>
    <property type="project" value="UniProtKB-KW"/>
</dbReference>
<dbReference type="GO" id="GO:0006310">
    <property type="term" value="P:DNA recombination"/>
    <property type="evidence" value="ECO:0007669"/>
    <property type="project" value="UniProtKB-KW"/>
</dbReference>
<evidence type="ECO:0000256" key="8">
    <source>
        <dbReference type="ARBA" id="ARBA00022801"/>
    </source>
</evidence>
<evidence type="ECO:0000259" key="18">
    <source>
        <dbReference type="PROSITE" id="PS50234"/>
    </source>
</evidence>
<dbReference type="EMBL" id="BQFW01000002">
    <property type="protein sequence ID" value="GJJ69690.1"/>
    <property type="molecule type" value="Genomic_DNA"/>
</dbReference>
<dbReference type="AlphaFoldDB" id="A0A9P3H3Y8"/>
<keyword evidence="5" id="KW-0158">Chromosome</keyword>
<dbReference type="InterPro" id="IPR024193">
    <property type="entry name" value="Ku80"/>
</dbReference>
<evidence type="ECO:0000313" key="20">
    <source>
        <dbReference type="Proteomes" id="UP000827284"/>
    </source>
</evidence>
<dbReference type="PANTHER" id="PTHR12604">
    <property type="entry name" value="KU AUTOANTIGEN DNA HELICASE"/>
    <property type="match status" value="1"/>
</dbReference>
<dbReference type="InterPro" id="IPR014893">
    <property type="entry name" value="Ku_PK_bind"/>
</dbReference>
<keyword evidence="20" id="KW-1185">Reference proteome</keyword>
<reference evidence="19" key="2">
    <citation type="journal article" date="2022" name="Microbiol. Resour. Announc.">
        <title>Whole-Genome Sequence of Entomortierella parvispora E1425, a Mucoromycotan Fungus Associated with Burkholderiaceae-Related Endosymbiotic Bacteria.</title>
        <authorList>
            <person name="Herlambang A."/>
            <person name="Guo Y."/>
            <person name="Takashima Y."/>
            <person name="Narisawa K."/>
            <person name="Ohta H."/>
            <person name="Nishizawa T."/>
        </authorList>
    </citation>
    <scope>NUCLEOTIDE SEQUENCE</scope>
    <source>
        <strain evidence="19">E1425</strain>
    </source>
</reference>
<dbReference type="OrthoDB" id="30826at2759"/>
<dbReference type="GO" id="GO:0000781">
    <property type="term" value="C:chromosome, telomeric region"/>
    <property type="evidence" value="ECO:0007669"/>
    <property type="project" value="UniProtKB-SubCell"/>
</dbReference>
<dbReference type="InterPro" id="IPR036465">
    <property type="entry name" value="vWFA_dom_sf"/>
</dbReference>
<evidence type="ECO:0000256" key="9">
    <source>
        <dbReference type="ARBA" id="ARBA00022806"/>
    </source>
</evidence>
<feature type="region of interest" description="Disordered" evidence="17">
    <location>
        <begin position="559"/>
        <end position="610"/>
    </location>
</feature>
<keyword evidence="6" id="KW-0547">Nucleotide-binding</keyword>
<dbReference type="InterPro" id="IPR002035">
    <property type="entry name" value="VWF_A"/>
</dbReference>
<evidence type="ECO:0000256" key="6">
    <source>
        <dbReference type="ARBA" id="ARBA00022741"/>
    </source>
</evidence>
<keyword evidence="12" id="KW-0238">DNA-binding</keyword>
<dbReference type="GO" id="GO:0003690">
    <property type="term" value="F:double-stranded DNA binding"/>
    <property type="evidence" value="ECO:0007669"/>
    <property type="project" value="TreeGrafter"/>
</dbReference>
<dbReference type="GO" id="GO:0016787">
    <property type="term" value="F:hydrolase activity"/>
    <property type="evidence" value="ECO:0007669"/>
    <property type="project" value="UniProtKB-KW"/>
</dbReference>
<dbReference type="GO" id="GO:0042162">
    <property type="term" value="F:telomeric DNA binding"/>
    <property type="evidence" value="ECO:0007669"/>
    <property type="project" value="InterPro"/>
</dbReference>
<name>A0A9P3H3Y8_9FUNG</name>
<keyword evidence="15" id="KW-0539">Nucleus</keyword>
<dbReference type="InterPro" id="IPR006164">
    <property type="entry name" value="DNA_bd_Ku70/Ku80"/>
</dbReference>
<dbReference type="Gene3D" id="2.40.290.10">
    <property type="match status" value="1"/>
</dbReference>
<dbReference type="SUPFAM" id="SSF53300">
    <property type="entry name" value="vWA-like"/>
    <property type="match status" value="1"/>
</dbReference>
<evidence type="ECO:0000256" key="10">
    <source>
        <dbReference type="ARBA" id="ARBA00022840"/>
    </source>
</evidence>
<evidence type="ECO:0000256" key="2">
    <source>
        <dbReference type="ARBA" id="ARBA00004574"/>
    </source>
</evidence>